<reference evidence="1" key="2">
    <citation type="submission" date="2020-09" db="EMBL/GenBank/DDBJ databases">
        <authorList>
            <person name="Sun Q."/>
            <person name="Zhou Y."/>
        </authorList>
    </citation>
    <scope>NUCLEOTIDE SEQUENCE</scope>
    <source>
        <strain evidence="1">CGMCC 1.15958</strain>
    </source>
</reference>
<organism evidence="1 2">
    <name type="scientific">Emticicia aquatilis</name>
    <dbReference type="NCBI Taxonomy" id="1537369"/>
    <lineage>
        <taxon>Bacteria</taxon>
        <taxon>Pseudomonadati</taxon>
        <taxon>Bacteroidota</taxon>
        <taxon>Cytophagia</taxon>
        <taxon>Cytophagales</taxon>
        <taxon>Leadbetterellaceae</taxon>
        <taxon>Emticicia</taxon>
    </lineage>
</organism>
<dbReference type="Proteomes" id="UP000609064">
    <property type="component" value="Unassembled WGS sequence"/>
</dbReference>
<name>A0A917DYY1_9BACT</name>
<accession>A0A917DYY1</accession>
<reference evidence="1" key="1">
    <citation type="journal article" date="2014" name="Int. J. Syst. Evol. Microbiol.">
        <title>Complete genome sequence of Corynebacterium casei LMG S-19264T (=DSM 44701T), isolated from a smear-ripened cheese.</title>
        <authorList>
            <consortium name="US DOE Joint Genome Institute (JGI-PGF)"/>
            <person name="Walter F."/>
            <person name="Albersmeier A."/>
            <person name="Kalinowski J."/>
            <person name="Ruckert C."/>
        </authorList>
    </citation>
    <scope>NUCLEOTIDE SEQUENCE</scope>
    <source>
        <strain evidence="1">CGMCC 1.15958</strain>
    </source>
</reference>
<gene>
    <name evidence="1" type="primary">sprC</name>
    <name evidence="1" type="ORF">GCM10011514_54230</name>
</gene>
<keyword evidence="2" id="KW-1185">Reference proteome</keyword>
<dbReference type="Pfam" id="PF13585">
    <property type="entry name" value="CHU_C"/>
    <property type="match status" value="1"/>
</dbReference>
<proteinExistence type="predicted"/>
<evidence type="ECO:0000313" key="2">
    <source>
        <dbReference type="Proteomes" id="UP000609064"/>
    </source>
</evidence>
<dbReference type="AlphaFoldDB" id="A0A917DYY1"/>
<protein>
    <submittedName>
        <fullName evidence="1">Adhesin SprC</fullName>
    </submittedName>
</protein>
<sequence>MIAALACLPKIAFSQITIKTTLEPDGVTYKVSMVSDRSFTGSGSYIGSSQITLVVPHGSGNNYFQLSNISSPISNMKWLFSGRADAPAENPDYDYLFFSFNNSVSPPVKFDIIANQEIVLFTFKRTSQCAGRVYNFNNQNDPFLFPNSLGINPGNSISVFGAGGNAYGGNQVPQTLVNLSVDDINPCAGNEVVFTAAPTISGNYYYQWYVDDKPQGSPSSSPVFKYSPPKQNTDSQPNVTVKLLESVTNPCDAYSARKALKINVKGIPDNKIAFAGSDCMLLPTTISVKSDVSAQYQWQENGNDLLNETKNTLEVKKSGNYTVKITKNGCVITSSVQKIAGVGDADKISLSAGSDTTILAGEAVKLKANSTNALYFSWTPANDLSDATIQQPIARPLETTKYTLTANNDSGCPSTASVTINVLPAIYIPNAFSPDNDGLNDTWKLENLSFYTDATVEVFNRWGNTIFYSKGYSTAWDASGIDAASYSYVIKTKFKTYRGIVTVLR</sequence>
<dbReference type="Gene3D" id="2.60.40.10">
    <property type="entry name" value="Immunoglobulins"/>
    <property type="match status" value="1"/>
</dbReference>
<comment type="caution">
    <text evidence="1">The sequence shown here is derived from an EMBL/GenBank/DDBJ whole genome shotgun (WGS) entry which is preliminary data.</text>
</comment>
<dbReference type="InterPro" id="IPR013783">
    <property type="entry name" value="Ig-like_fold"/>
</dbReference>
<dbReference type="InterPro" id="IPR026341">
    <property type="entry name" value="T9SS_type_B"/>
</dbReference>
<evidence type="ECO:0000313" key="1">
    <source>
        <dbReference type="EMBL" id="GGD83328.1"/>
    </source>
</evidence>
<dbReference type="NCBIfam" id="TIGR04131">
    <property type="entry name" value="Bac_Flav_CTERM"/>
    <property type="match status" value="1"/>
</dbReference>
<dbReference type="EMBL" id="BMKK01000023">
    <property type="protein sequence ID" value="GGD83328.1"/>
    <property type="molecule type" value="Genomic_DNA"/>
</dbReference>